<dbReference type="SUPFAM" id="SSF117782">
    <property type="entry name" value="YbjQ-like"/>
    <property type="match status" value="1"/>
</dbReference>
<dbReference type="HAMAP" id="MF_00338">
    <property type="entry name" value="UPF0145"/>
    <property type="match status" value="1"/>
</dbReference>
<sequence length="107" mass="11498">MIITTTNTIEGKQIIEYKQLVFGEVVAGSNFIRDFFAGITDIIGGRSGMYESRITKARKEALEELEKNAAALGANAVVGVEVNYTTITSDSKSMFMIVASGTAVVAR</sequence>
<dbReference type="EMBL" id="UFSP01000003">
    <property type="protein sequence ID" value="SSZ30131.1"/>
    <property type="molecule type" value="Genomic_DNA"/>
</dbReference>
<dbReference type="Gene3D" id="3.30.110.70">
    <property type="entry name" value="Hypothetical protein apc22750. Chain B"/>
    <property type="match status" value="1"/>
</dbReference>
<dbReference type="Pfam" id="PF01906">
    <property type="entry name" value="YbjQ_1"/>
    <property type="match status" value="1"/>
</dbReference>
<name>A0A336N7D6_AGGAP</name>
<evidence type="ECO:0000313" key="4">
    <source>
        <dbReference type="Proteomes" id="UP000253728"/>
    </source>
</evidence>
<comment type="similarity">
    <text evidence="1 2">Belongs to the UPF0145 family.</text>
</comment>
<evidence type="ECO:0000256" key="1">
    <source>
        <dbReference type="ARBA" id="ARBA00010751"/>
    </source>
</evidence>
<organism evidence="3 4">
    <name type="scientific">Aggregatibacter aphrophilus</name>
    <name type="common">Haemophilus aphrophilus</name>
    <dbReference type="NCBI Taxonomy" id="732"/>
    <lineage>
        <taxon>Bacteria</taxon>
        <taxon>Pseudomonadati</taxon>
        <taxon>Pseudomonadota</taxon>
        <taxon>Gammaproteobacteria</taxon>
        <taxon>Pasteurellales</taxon>
        <taxon>Pasteurellaceae</taxon>
        <taxon>Aggregatibacter</taxon>
    </lineage>
</organism>
<protein>
    <recommendedName>
        <fullName evidence="2">UPF0145 protein NCTC5908_01951</fullName>
    </recommendedName>
</protein>
<gene>
    <name evidence="3" type="primary">ybjQ</name>
    <name evidence="3" type="ORF">NCTC5908_01951</name>
</gene>
<dbReference type="InterPro" id="IPR002765">
    <property type="entry name" value="UPF0145_YbjQ-like"/>
</dbReference>
<dbReference type="STRING" id="732.ADJ80_04420"/>
<reference evidence="3 4" key="1">
    <citation type="submission" date="2018-06" db="EMBL/GenBank/DDBJ databases">
        <authorList>
            <consortium name="Pathogen Informatics"/>
            <person name="Doyle S."/>
        </authorList>
    </citation>
    <scope>NUCLEOTIDE SEQUENCE [LARGE SCALE GENOMIC DNA]</scope>
    <source>
        <strain evidence="3 4">NCTC5908</strain>
    </source>
</reference>
<dbReference type="InterPro" id="IPR035439">
    <property type="entry name" value="UPF0145_dom_sf"/>
</dbReference>
<dbReference type="Proteomes" id="UP000253728">
    <property type="component" value="Unassembled WGS sequence"/>
</dbReference>
<dbReference type="PANTHER" id="PTHR34068:SF1">
    <property type="entry name" value="UPF0145 PROTEIN YBJQ"/>
    <property type="match status" value="1"/>
</dbReference>
<proteinExistence type="inferred from homology"/>
<accession>A0A336N7D6</accession>
<evidence type="ECO:0000256" key="2">
    <source>
        <dbReference type="HAMAP-Rule" id="MF_00338"/>
    </source>
</evidence>
<dbReference type="GeneID" id="49635431"/>
<dbReference type="AlphaFoldDB" id="A0A336N7D6"/>
<dbReference type="RefSeq" id="WP_005705034.1">
    <property type="nucleotide sequence ID" value="NZ_JAWFRY010000056.1"/>
</dbReference>
<dbReference type="PANTHER" id="PTHR34068">
    <property type="entry name" value="UPF0145 PROTEIN YBJQ"/>
    <property type="match status" value="1"/>
</dbReference>
<evidence type="ECO:0000313" key="3">
    <source>
        <dbReference type="EMBL" id="SSZ30131.1"/>
    </source>
</evidence>